<evidence type="ECO:0000313" key="3">
    <source>
        <dbReference type="Proteomes" id="UP000247612"/>
    </source>
</evidence>
<dbReference type="AlphaFoldDB" id="A0A318KV47"/>
<dbReference type="Proteomes" id="UP000247612">
    <property type="component" value="Unassembled WGS sequence"/>
</dbReference>
<evidence type="ECO:0000313" key="2">
    <source>
        <dbReference type="EMBL" id="PXX81670.1"/>
    </source>
</evidence>
<dbReference type="InterPro" id="IPR052926">
    <property type="entry name" value="Metallo-beta-lactamase_dom"/>
</dbReference>
<dbReference type="InterPro" id="IPR041712">
    <property type="entry name" value="DHPS-like_MBL-fold"/>
</dbReference>
<evidence type="ECO:0000259" key="1">
    <source>
        <dbReference type="Pfam" id="PF00753"/>
    </source>
</evidence>
<name>A0A318KV47_9FIRM</name>
<dbReference type="PANTHER" id="PTHR13754">
    <property type="entry name" value="METALLO-BETA-LACTAMASE SUPERFAMILY PROTEIN"/>
    <property type="match status" value="1"/>
</dbReference>
<dbReference type="CDD" id="cd07713">
    <property type="entry name" value="DHPS-like_MBL-fold"/>
    <property type="match status" value="1"/>
</dbReference>
<dbReference type="PANTHER" id="PTHR13754:SF18">
    <property type="entry name" value="7,8-DIHYDROPTERIN-6-METHYL-4-(BETA-D-RIBOFURANOSYL)-AMINOBENZENE-5'-PHOSPHATE SYNTHASE"/>
    <property type="match status" value="1"/>
</dbReference>
<accession>A0A318KV47</accession>
<dbReference type="InterPro" id="IPR001279">
    <property type="entry name" value="Metallo-B-lactamas"/>
</dbReference>
<dbReference type="GO" id="GO:0016740">
    <property type="term" value="F:transferase activity"/>
    <property type="evidence" value="ECO:0007669"/>
    <property type="project" value="TreeGrafter"/>
</dbReference>
<dbReference type="Pfam" id="PF00753">
    <property type="entry name" value="Lactamase_B"/>
    <property type="match status" value="1"/>
</dbReference>
<protein>
    <submittedName>
        <fullName evidence="2">7, 8-dihydropterin-6-yl-methyl-4-(Beta-D-ribofuranosyl)aminobenzene 5'-phosphate synthase</fullName>
    </submittedName>
</protein>
<proteinExistence type="predicted"/>
<feature type="domain" description="Metallo-beta-lactamase" evidence="1">
    <location>
        <begin position="21"/>
        <end position="81"/>
    </location>
</feature>
<dbReference type="OrthoDB" id="9803916at2"/>
<dbReference type="STRING" id="1034346.GCA_000313565_00278"/>
<reference evidence="2 3" key="1">
    <citation type="submission" date="2018-05" db="EMBL/GenBank/DDBJ databases">
        <title>Genomic Encyclopedia of Type Strains, Phase IV (KMG-IV): sequencing the most valuable type-strain genomes for metagenomic binning, comparative biology and taxonomic classification.</title>
        <authorList>
            <person name="Goeker M."/>
        </authorList>
    </citation>
    <scope>NUCLEOTIDE SEQUENCE [LARGE SCALE GENOMIC DNA]</scope>
    <source>
        <strain evidence="2 3">JC118</strain>
    </source>
</reference>
<dbReference type="EMBL" id="QJKH01000001">
    <property type="protein sequence ID" value="PXX81670.1"/>
    <property type="molecule type" value="Genomic_DNA"/>
</dbReference>
<keyword evidence="3" id="KW-1185">Reference proteome</keyword>
<gene>
    <name evidence="2" type="ORF">DES51_101282</name>
</gene>
<dbReference type="RefSeq" id="WP_022936587.1">
    <property type="nucleotide sequence ID" value="NZ_CABKRQ010000001.1"/>
</dbReference>
<comment type="caution">
    <text evidence="2">The sequence shown here is derived from an EMBL/GenBank/DDBJ whole genome shotgun (WGS) entry which is preliminary data.</text>
</comment>
<dbReference type="InterPro" id="IPR036866">
    <property type="entry name" value="RibonucZ/Hydroxyglut_hydro"/>
</dbReference>
<organism evidence="2 3">
    <name type="scientific">Dielma fastidiosa</name>
    <dbReference type="NCBI Taxonomy" id="1034346"/>
    <lineage>
        <taxon>Bacteria</taxon>
        <taxon>Bacillati</taxon>
        <taxon>Bacillota</taxon>
        <taxon>Erysipelotrichia</taxon>
        <taxon>Erysipelotrichales</taxon>
        <taxon>Erysipelotrichaceae</taxon>
        <taxon>Dielma</taxon>
    </lineage>
</organism>
<dbReference type="Gene3D" id="3.60.15.10">
    <property type="entry name" value="Ribonuclease Z/Hydroxyacylglutathione hydrolase-like"/>
    <property type="match status" value="1"/>
</dbReference>
<sequence>MKLTILCDNNTMIDQYYLGEPALSFYIEEGDQRLLFDTGYSDVFLRNAASLQIDLTQPMDIVLSHGHNDHTRGLQWLKEKHLLANKRIIAHPDTFNQKIMASLDIGSPLSVQELKASSSLILSKTPIKLNASITYLGEIPQHFSFEPRMPIGMTWHDHKLVPDLLLDDSALVYQSSKGIFIITGCSHSGICNIIETAKQLSNESRILGVIGGFHLFDVDERLAQTIDYLKSNQIDLLAPCHCVSFHAKAEISKSMRLIEVGSGACLEII</sequence>
<dbReference type="SUPFAM" id="SSF56281">
    <property type="entry name" value="Metallo-hydrolase/oxidoreductase"/>
    <property type="match status" value="1"/>
</dbReference>